<name>A0A6C0BC82_9ZZZZ</name>
<proteinExistence type="predicted"/>
<feature type="compositionally biased region" description="Polar residues" evidence="1">
    <location>
        <begin position="89"/>
        <end position="98"/>
    </location>
</feature>
<accession>A0A6C0BC82</accession>
<evidence type="ECO:0000313" key="2">
    <source>
        <dbReference type="EMBL" id="QHS89877.1"/>
    </source>
</evidence>
<feature type="region of interest" description="Disordered" evidence="1">
    <location>
        <begin position="78"/>
        <end position="98"/>
    </location>
</feature>
<dbReference type="EMBL" id="MN739120">
    <property type="protein sequence ID" value="QHS89877.1"/>
    <property type="molecule type" value="Genomic_DNA"/>
</dbReference>
<reference evidence="2" key="1">
    <citation type="journal article" date="2020" name="Nature">
        <title>Giant virus diversity and host interactions through global metagenomics.</title>
        <authorList>
            <person name="Schulz F."/>
            <person name="Roux S."/>
            <person name="Paez-Espino D."/>
            <person name="Jungbluth S."/>
            <person name="Walsh D.A."/>
            <person name="Denef V.J."/>
            <person name="McMahon K.D."/>
            <person name="Konstantinidis K.T."/>
            <person name="Eloe-Fadrosh E.A."/>
            <person name="Kyrpides N.C."/>
            <person name="Woyke T."/>
        </authorList>
    </citation>
    <scope>NUCLEOTIDE SEQUENCE</scope>
    <source>
        <strain evidence="2">GVMAG-M-3300010160-4</strain>
    </source>
</reference>
<sequence length="98" mass="11293">MEPLIAAPRSLSLDFKIHSSSYVNSHLRIFPLSCDDIYIHKIKTRTNSFKHHKVNQIPLVGLFLPSQRILNFRNMFSKNHSNEDGIESSCKSNPSKLR</sequence>
<protein>
    <submittedName>
        <fullName evidence="2">Uncharacterized protein</fullName>
    </submittedName>
</protein>
<dbReference type="AlphaFoldDB" id="A0A6C0BC82"/>
<organism evidence="2">
    <name type="scientific">viral metagenome</name>
    <dbReference type="NCBI Taxonomy" id="1070528"/>
    <lineage>
        <taxon>unclassified sequences</taxon>
        <taxon>metagenomes</taxon>
        <taxon>organismal metagenomes</taxon>
    </lineage>
</organism>
<evidence type="ECO:0000256" key="1">
    <source>
        <dbReference type="SAM" id="MobiDB-lite"/>
    </source>
</evidence>